<dbReference type="NCBIfam" id="NF009508">
    <property type="entry name" value="PRK12866.1"/>
    <property type="match status" value="1"/>
</dbReference>
<sequence length="103" mass="11182">MHFLLMYDTAPDYLQRRAEFRSAHLALAWQAAERGELLLAGAVGEPADSALLLFRCDSADIPAAFAKADPYVLNGLVSRWQVKPWQTVVGEGATNPVKPEAAG</sequence>
<comment type="similarity">
    <text evidence="1">Belongs to the YciI family.</text>
</comment>
<dbReference type="InterPro" id="IPR005545">
    <property type="entry name" value="YCII"/>
</dbReference>
<gene>
    <name evidence="3" type="ORF">MN202_12240</name>
</gene>
<accession>A0ABU8C7U3</accession>
<dbReference type="SUPFAM" id="SSF54909">
    <property type="entry name" value="Dimeric alpha+beta barrel"/>
    <property type="match status" value="1"/>
</dbReference>
<dbReference type="RefSeq" id="WP_335736417.1">
    <property type="nucleotide sequence ID" value="NZ_JALAAR010000009.1"/>
</dbReference>
<dbReference type="Pfam" id="PF03795">
    <property type="entry name" value="YCII"/>
    <property type="match status" value="1"/>
</dbReference>
<comment type="caution">
    <text evidence="3">The sequence shown here is derived from an EMBL/GenBank/DDBJ whole genome shotgun (WGS) entry which is preliminary data.</text>
</comment>
<feature type="domain" description="YCII-related" evidence="2">
    <location>
        <begin position="1"/>
        <end position="86"/>
    </location>
</feature>
<evidence type="ECO:0000256" key="1">
    <source>
        <dbReference type="ARBA" id="ARBA00007689"/>
    </source>
</evidence>
<proteinExistence type="inferred from homology"/>
<organism evidence="3 4">
    <name type="scientific">Rheinheimera muenzenbergensis</name>
    <dbReference type="NCBI Taxonomy" id="1193628"/>
    <lineage>
        <taxon>Bacteria</taxon>
        <taxon>Pseudomonadati</taxon>
        <taxon>Pseudomonadota</taxon>
        <taxon>Gammaproteobacteria</taxon>
        <taxon>Chromatiales</taxon>
        <taxon>Chromatiaceae</taxon>
        <taxon>Rheinheimera</taxon>
    </lineage>
</organism>
<dbReference type="Proteomes" id="UP001375382">
    <property type="component" value="Unassembled WGS sequence"/>
</dbReference>
<reference evidence="3 4" key="1">
    <citation type="journal article" date="2023" name="Ecotoxicol. Environ. Saf.">
        <title>Mercury remediation potential of mercury-resistant strain Rheinheimera metallidurans sp. nov. isolated from a municipal waste dumping site.</title>
        <authorList>
            <person name="Yadav V."/>
            <person name="Manjhi A."/>
            <person name="Vadakedath N."/>
        </authorList>
    </citation>
    <scope>NUCLEOTIDE SEQUENCE [LARGE SCALE GENOMIC DNA]</scope>
    <source>
        <strain evidence="3 4">E-49</strain>
    </source>
</reference>
<keyword evidence="4" id="KW-1185">Reference proteome</keyword>
<protein>
    <submittedName>
        <fullName evidence="3">YciI-like protein</fullName>
    </submittedName>
</protein>
<dbReference type="InterPro" id="IPR051807">
    <property type="entry name" value="Sec-metab_biosynth-assoc"/>
</dbReference>
<name>A0ABU8C7U3_9GAMM</name>
<dbReference type="PANTHER" id="PTHR33606">
    <property type="entry name" value="PROTEIN YCII"/>
    <property type="match status" value="1"/>
</dbReference>
<evidence type="ECO:0000313" key="3">
    <source>
        <dbReference type="EMBL" id="MEH8018009.1"/>
    </source>
</evidence>
<dbReference type="EMBL" id="JALAAR010000009">
    <property type="protein sequence ID" value="MEH8018009.1"/>
    <property type="molecule type" value="Genomic_DNA"/>
</dbReference>
<evidence type="ECO:0000259" key="2">
    <source>
        <dbReference type="Pfam" id="PF03795"/>
    </source>
</evidence>
<evidence type="ECO:0000313" key="4">
    <source>
        <dbReference type="Proteomes" id="UP001375382"/>
    </source>
</evidence>
<dbReference type="PANTHER" id="PTHR33606:SF3">
    <property type="entry name" value="PROTEIN YCII"/>
    <property type="match status" value="1"/>
</dbReference>
<dbReference type="Gene3D" id="3.30.70.1060">
    <property type="entry name" value="Dimeric alpha+beta barrel"/>
    <property type="match status" value="1"/>
</dbReference>
<dbReference type="InterPro" id="IPR011008">
    <property type="entry name" value="Dimeric_a/b-barrel"/>
</dbReference>